<dbReference type="GO" id="GO:0080019">
    <property type="term" value="F:alcohol-forming very long-chain fatty acyl-CoA reductase activity"/>
    <property type="evidence" value="ECO:0007669"/>
    <property type="project" value="InterPro"/>
</dbReference>
<evidence type="ECO:0000313" key="14">
    <source>
        <dbReference type="EMBL" id="CAD7077230.1"/>
    </source>
</evidence>
<comment type="function">
    <text evidence="11">Catalyzes the reduction of fatty acyl-CoA to fatty alcohols.</text>
</comment>
<dbReference type="FunFam" id="3.40.50.720:FF:000143">
    <property type="entry name" value="Fatty acyl-CoA reductase"/>
    <property type="match status" value="1"/>
</dbReference>
<evidence type="ECO:0000256" key="6">
    <source>
        <dbReference type="ARBA" id="ARBA00022989"/>
    </source>
</evidence>
<evidence type="ECO:0000313" key="15">
    <source>
        <dbReference type="Proteomes" id="UP000594454"/>
    </source>
</evidence>
<comment type="similarity">
    <text evidence="2 11">Belongs to the fatty acyl-CoA reductase family.</text>
</comment>
<keyword evidence="5 11" id="KW-0521">NADP</keyword>
<dbReference type="Proteomes" id="UP000594454">
    <property type="component" value="Chromosome 1"/>
</dbReference>
<keyword evidence="7 11" id="KW-0560">Oxidoreductase</keyword>
<dbReference type="SUPFAM" id="SSF51735">
    <property type="entry name" value="NAD(P)-binding Rossmann-fold domains"/>
    <property type="match status" value="1"/>
</dbReference>
<evidence type="ECO:0000256" key="8">
    <source>
        <dbReference type="ARBA" id="ARBA00023098"/>
    </source>
</evidence>
<feature type="transmembrane region" description="Helical" evidence="11">
    <location>
        <begin position="343"/>
        <end position="367"/>
    </location>
</feature>
<dbReference type="GO" id="GO:0005777">
    <property type="term" value="C:peroxisome"/>
    <property type="evidence" value="ECO:0007669"/>
    <property type="project" value="TreeGrafter"/>
</dbReference>
<feature type="domain" description="Fatty acyl-CoA reductase C-terminal" evidence="12">
    <location>
        <begin position="352"/>
        <end position="443"/>
    </location>
</feature>
<gene>
    <name evidence="14" type="ORF">HERILL_LOCUS595</name>
</gene>
<keyword evidence="8 11" id="KW-0443">Lipid metabolism</keyword>
<dbReference type="InterPro" id="IPR013120">
    <property type="entry name" value="FAR_NAD-bd"/>
</dbReference>
<keyword evidence="4 11" id="KW-0812">Transmembrane</keyword>
<dbReference type="InterPro" id="IPR036291">
    <property type="entry name" value="NAD(P)-bd_dom_sf"/>
</dbReference>
<feature type="transmembrane region" description="Helical" evidence="11">
    <location>
        <begin position="458"/>
        <end position="479"/>
    </location>
</feature>
<organism evidence="14 15">
    <name type="scientific">Hermetia illucens</name>
    <name type="common">Black soldier fly</name>
    <dbReference type="NCBI Taxonomy" id="343691"/>
    <lineage>
        <taxon>Eukaryota</taxon>
        <taxon>Metazoa</taxon>
        <taxon>Ecdysozoa</taxon>
        <taxon>Arthropoda</taxon>
        <taxon>Hexapoda</taxon>
        <taxon>Insecta</taxon>
        <taxon>Pterygota</taxon>
        <taxon>Neoptera</taxon>
        <taxon>Endopterygota</taxon>
        <taxon>Diptera</taxon>
        <taxon>Brachycera</taxon>
        <taxon>Stratiomyomorpha</taxon>
        <taxon>Stratiomyidae</taxon>
        <taxon>Hermetiinae</taxon>
        <taxon>Hermetia</taxon>
    </lineage>
</organism>
<proteinExistence type="inferred from homology"/>
<evidence type="ECO:0000256" key="3">
    <source>
        <dbReference type="ARBA" id="ARBA00022516"/>
    </source>
</evidence>
<evidence type="ECO:0000256" key="5">
    <source>
        <dbReference type="ARBA" id="ARBA00022857"/>
    </source>
</evidence>
<evidence type="ECO:0000259" key="13">
    <source>
        <dbReference type="Pfam" id="PF07993"/>
    </source>
</evidence>
<dbReference type="CDD" id="cd05236">
    <property type="entry name" value="FAR-N_SDR_e"/>
    <property type="match status" value="1"/>
</dbReference>
<dbReference type="GO" id="GO:0035336">
    <property type="term" value="P:long-chain fatty-acyl-CoA metabolic process"/>
    <property type="evidence" value="ECO:0007669"/>
    <property type="project" value="TreeGrafter"/>
</dbReference>
<dbReference type="EMBL" id="LR899009">
    <property type="protein sequence ID" value="CAD7077230.1"/>
    <property type="molecule type" value="Genomic_DNA"/>
</dbReference>
<evidence type="ECO:0000256" key="1">
    <source>
        <dbReference type="ARBA" id="ARBA00004141"/>
    </source>
</evidence>
<protein>
    <recommendedName>
        <fullName evidence="11">Fatty acyl-CoA reductase</fullName>
        <ecNumber evidence="11">1.2.1.84</ecNumber>
    </recommendedName>
</protein>
<name>A0A7R8UAI7_HERIL</name>
<keyword evidence="9 11" id="KW-0472">Membrane</keyword>
<dbReference type="InterPro" id="IPR026055">
    <property type="entry name" value="FAR"/>
</dbReference>
<dbReference type="PANTHER" id="PTHR11011">
    <property type="entry name" value="MALE STERILITY PROTEIN 2-RELATED"/>
    <property type="match status" value="1"/>
</dbReference>
<dbReference type="EC" id="1.2.1.84" evidence="11"/>
<comment type="subcellular location">
    <subcellularLocation>
        <location evidence="1">Membrane</location>
        <topology evidence="1">Multi-pass membrane protein</topology>
    </subcellularLocation>
</comment>
<dbReference type="Gene3D" id="3.40.50.720">
    <property type="entry name" value="NAD(P)-binding Rossmann-like Domain"/>
    <property type="match status" value="1"/>
</dbReference>
<dbReference type="OrthoDB" id="429813at2759"/>
<dbReference type="GO" id="GO:0016020">
    <property type="term" value="C:membrane"/>
    <property type="evidence" value="ECO:0007669"/>
    <property type="project" value="UniProtKB-SubCell"/>
</dbReference>
<evidence type="ECO:0000256" key="11">
    <source>
        <dbReference type="RuleBase" id="RU363097"/>
    </source>
</evidence>
<reference evidence="14 15" key="1">
    <citation type="submission" date="2020-11" db="EMBL/GenBank/DDBJ databases">
        <authorList>
            <person name="Wallbank WR R."/>
            <person name="Pardo Diaz C."/>
            <person name="Kozak K."/>
            <person name="Martin S."/>
            <person name="Jiggins C."/>
            <person name="Moest M."/>
            <person name="Warren A I."/>
            <person name="Generalovic N T."/>
            <person name="Byers J.R.P. K."/>
            <person name="Montejo-Kovacevich G."/>
            <person name="Yen C E."/>
        </authorList>
    </citation>
    <scope>NUCLEOTIDE SEQUENCE [LARGE SCALE GENOMIC DNA]</scope>
</reference>
<dbReference type="AlphaFoldDB" id="A0A7R8UAI7"/>
<dbReference type="CDD" id="cd09071">
    <property type="entry name" value="FAR_C"/>
    <property type="match status" value="1"/>
</dbReference>
<evidence type="ECO:0000256" key="4">
    <source>
        <dbReference type="ARBA" id="ARBA00022692"/>
    </source>
</evidence>
<accession>A0A7R8UAI7</accession>
<dbReference type="Pfam" id="PF07993">
    <property type="entry name" value="NAD_binding_4"/>
    <property type="match status" value="1"/>
</dbReference>
<feature type="domain" description="Thioester reductase (TE)" evidence="13">
    <location>
        <begin position="17"/>
        <end position="281"/>
    </location>
</feature>
<keyword evidence="15" id="KW-1185">Reference proteome</keyword>
<evidence type="ECO:0000256" key="7">
    <source>
        <dbReference type="ARBA" id="ARBA00023002"/>
    </source>
</evidence>
<evidence type="ECO:0000256" key="9">
    <source>
        <dbReference type="ARBA" id="ARBA00023136"/>
    </source>
</evidence>
<keyword evidence="6 11" id="KW-1133">Transmembrane helix</keyword>
<comment type="catalytic activity">
    <reaction evidence="10 11">
        <text>a long-chain fatty acyl-CoA + 2 NADPH + 2 H(+) = a long-chain primary fatty alcohol + 2 NADP(+) + CoA</text>
        <dbReference type="Rhea" id="RHEA:52716"/>
        <dbReference type="ChEBI" id="CHEBI:15378"/>
        <dbReference type="ChEBI" id="CHEBI:57287"/>
        <dbReference type="ChEBI" id="CHEBI:57783"/>
        <dbReference type="ChEBI" id="CHEBI:58349"/>
        <dbReference type="ChEBI" id="CHEBI:77396"/>
        <dbReference type="ChEBI" id="CHEBI:83139"/>
        <dbReference type="EC" id="1.2.1.84"/>
    </reaction>
</comment>
<sequence length="522" mass="59992">MSEFNIKSWIRGKTLLITGGTGFLGKVLVEKILRECNGVRKIYLLFRARDRSHLVNRFQDYKQNQVFGRLCAADLKKLCPILGDLEKLKLGLSDNDRNLLVSEVEVIMHTGASVKFDEDLHQAVMLNIRGTRELAELAKKMVQLEVFVYVSTAFSNCHVSEINEEIYEARMDPHRVISICENRAHDEIKGKVARLYPNVYIFSKNLSERLISQYAADIPIAIARPSIITPSASDPYPGWMDSRNGPMGLIMGAAAGVIRCAYGFKWAIADFVPVDKAANGIIAIAAEVGQSRTKSCPVYNLASSNEAPITWHHFIQIEKEIVIQDPYPSMMWYPGGGIHENLFTYYLSFILFQLLPSLAVDTILFVLRKRPWLFRLQMKAFRNLQLLSYFISRTWTWKTGNCNALYNRLNFDEQSVFNFKMYNMDYEKYFRNWHAGCKKYYLKVGEHDSRKALLKLRIFYCLELLLKILCFLTVGYVLVKILGQHNLIQIPKLETCGACTNAYMVLKGAYLQRFDFKLCHLQ</sequence>
<evidence type="ECO:0000259" key="12">
    <source>
        <dbReference type="Pfam" id="PF03015"/>
    </source>
</evidence>
<keyword evidence="3 11" id="KW-0444">Lipid biosynthesis</keyword>
<dbReference type="InterPro" id="IPR033640">
    <property type="entry name" value="FAR_C"/>
</dbReference>
<dbReference type="Pfam" id="PF03015">
    <property type="entry name" value="Sterile"/>
    <property type="match status" value="1"/>
</dbReference>
<dbReference type="PANTHER" id="PTHR11011:SF116">
    <property type="entry name" value="FATTY ACYL-COA REDUCTASE CG5065-RELATED"/>
    <property type="match status" value="1"/>
</dbReference>
<dbReference type="GO" id="GO:0102965">
    <property type="term" value="F:alcohol-forming long-chain fatty acyl-CoA reductase activity"/>
    <property type="evidence" value="ECO:0007669"/>
    <property type="project" value="UniProtKB-EC"/>
</dbReference>
<evidence type="ECO:0000256" key="10">
    <source>
        <dbReference type="ARBA" id="ARBA00052530"/>
    </source>
</evidence>
<dbReference type="InParanoid" id="A0A7R8UAI7"/>
<evidence type="ECO:0000256" key="2">
    <source>
        <dbReference type="ARBA" id="ARBA00005928"/>
    </source>
</evidence>